<name>A0AAP0PZB4_9MAGN</name>
<accession>A0AAP0PZB4</accession>
<dbReference type="Proteomes" id="UP001419268">
    <property type="component" value="Unassembled WGS sequence"/>
</dbReference>
<evidence type="ECO:0000313" key="2">
    <source>
        <dbReference type="Proteomes" id="UP001419268"/>
    </source>
</evidence>
<keyword evidence="2" id="KW-1185">Reference proteome</keyword>
<proteinExistence type="predicted"/>
<dbReference type="EMBL" id="JBBNAG010000002">
    <property type="protein sequence ID" value="KAK9158081.1"/>
    <property type="molecule type" value="Genomic_DNA"/>
</dbReference>
<organism evidence="1 2">
    <name type="scientific">Stephania cephalantha</name>
    <dbReference type="NCBI Taxonomy" id="152367"/>
    <lineage>
        <taxon>Eukaryota</taxon>
        <taxon>Viridiplantae</taxon>
        <taxon>Streptophyta</taxon>
        <taxon>Embryophyta</taxon>
        <taxon>Tracheophyta</taxon>
        <taxon>Spermatophyta</taxon>
        <taxon>Magnoliopsida</taxon>
        <taxon>Ranunculales</taxon>
        <taxon>Menispermaceae</taxon>
        <taxon>Menispermoideae</taxon>
        <taxon>Cissampelideae</taxon>
        <taxon>Stephania</taxon>
    </lineage>
</organism>
<protein>
    <submittedName>
        <fullName evidence="1">Uncharacterized protein</fullName>
    </submittedName>
</protein>
<reference evidence="1 2" key="1">
    <citation type="submission" date="2024-01" db="EMBL/GenBank/DDBJ databases">
        <title>Genome assemblies of Stephania.</title>
        <authorList>
            <person name="Yang L."/>
        </authorList>
    </citation>
    <scope>NUCLEOTIDE SEQUENCE [LARGE SCALE GENOMIC DNA]</scope>
    <source>
        <strain evidence="1">JXDWG</strain>
        <tissue evidence="1">Leaf</tissue>
    </source>
</reference>
<evidence type="ECO:0000313" key="1">
    <source>
        <dbReference type="EMBL" id="KAK9158081.1"/>
    </source>
</evidence>
<dbReference type="AlphaFoldDB" id="A0AAP0PZB4"/>
<gene>
    <name evidence="1" type="ORF">Scep_004655</name>
</gene>
<comment type="caution">
    <text evidence="1">The sequence shown here is derived from an EMBL/GenBank/DDBJ whole genome shotgun (WGS) entry which is preliminary data.</text>
</comment>
<sequence>MCLEIRKLRDSRQFWSSIEAVDKEVKLLSLPRDSCCTNLEDTFDLKSKRKCIYIYIRKEKREEKKK</sequence>